<dbReference type="AlphaFoldDB" id="A0A0C2WMW7"/>
<feature type="compositionally biased region" description="Basic residues" evidence="6">
    <location>
        <begin position="159"/>
        <end position="172"/>
    </location>
</feature>
<dbReference type="InterPro" id="IPR036390">
    <property type="entry name" value="WH_DNA-bd_sf"/>
</dbReference>
<dbReference type="OrthoDB" id="432483at2759"/>
<evidence type="ECO:0000256" key="1">
    <source>
        <dbReference type="ARBA" id="ARBA00004123"/>
    </source>
</evidence>
<feature type="compositionally biased region" description="Polar residues" evidence="6">
    <location>
        <begin position="340"/>
        <end position="371"/>
    </location>
</feature>
<reference evidence="9" key="2">
    <citation type="submission" date="2015-01" db="EMBL/GenBank/DDBJ databases">
        <title>Evolutionary Origins and Diversification of the Mycorrhizal Mutualists.</title>
        <authorList>
            <consortium name="DOE Joint Genome Institute"/>
            <consortium name="Mycorrhizal Genomics Consortium"/>
            <person name="Kohler A."/>
            <person name="Kuo A."/>
            <person name="Nagy L.G."/>
            <person name="Floudas D."/>
            <person name="Copeland A."/>
            <person name="Barry K.W."/>
            <person name="Cichocki N."/>
            <person name="Veneault-Fourrey C."/>
            <person name="LaButti K."/>
            <person name="Lindquist E.A."/>
            <person name="Lipzen A."/>
            <person name="Lundell T."/>
            <person name="Morin E."/>
            <person name="Murat C."/>
            <person name="Riley R."/>
            <person name="Ohm R."/>
            <person name="Sun H."/>
            <person name="Tunlid A."/>
            <person name="Henrissat B."/>
            <person name="Grigoriev I.V."/>
            <person name="Hibbett D.S."/>
            <person name="Martin F."/>
        </authorList>
    </citation>
    <scope>NUCLEOTIDE SEQUENCE [LARGE SCALE GENOMIC DNA]</scope>
    <source>
        <strain evidence="9">MAFF 305830</strain>
    </source>
</reference>
<gene>
    <name evidence="8" type="ORF">M408DRAFT_16639</name>
</gene>
<dbReference type="InterPro" id="IPR000232">
    <property type="entry name" value="HSF_DNA-bd"/>
</dbReference>
<dbReference type="Proteomes" id="UP000054097">
    <property type="component" value="Unassembled WGS sequence"/>
</dbReference>
<dbReference type="Gene3D" id="1.10.10.10">
    <property type="entry name" value="Winged helix-like DNA-binding domain superfamily/Winged helix DNA-binding domain"/>
    <property type="match status" value="1"/>
</dbReference>
<evidence type="ECO:0000256" key="2">
    <source>
        <dbReference type="ARBA" id="ARBA00006403"/>
    </source>
</evidence>
<dbReference type="GO" id="GO:0005634">
    <property type="term" value="C:nucleus"/>
    <property type="evidence" value="ECO:0007669"/>
    <property type="project" value="UniProtKB-SubCell"/>
</dbReference>
<dbReference type="HOGENOM" id="CLU_029384_0_0_1"/>
<feature type="region of interest" description="Disordered" evidence="6">
    <location>
        <begin position="1"/>
        <end position="56"/>
    </location>
</feature>
<evidence type="ECO:0000259" key="7">
    <source>
        <dbReference type="SMART" id="SM00415"/>
    </source>
</evidence>
<dbReference type="SMART" id="SM00415">
    <property type="entry name" value="HSF"/>
    <property type="match status" value="1"/>
</dbReference>
<sequence length="607" mass="64576">MFNGNMMPNAHQQQHSQLPPLGDLHNSLPSPSSGDDASKAAQLANALGEPSKNESRPQATFLTKLYALLERPENHHMIRWDAAGEHIIVERPEQLALHVLPSVYRQSRFASFSRQLNIYGFMRKVNLRNIDSTIDDPDASTWSHPTLRRNSPVDVIANFKRRVPPRLPKPRKRPEDSALTSGAPRPAGRARGFSAPGSYTQPQPTWQSATAFGQAHSRQALPPLAPLSTSSDMPMYPSAPHSSGYVNHHTPLGNGLHHRSSHGNLLHPLTPATPDDPHSPHHMNSGGYGGHSQGYGSQAGRDGAPLFLSGGQNSSHGSGYPYHQDTGGSSHSNWAFLPPLQTNSTSGQGNGASVSPDSRPTTGYSVASSMSIPYDDLNSDYGRPRSSAGRPMTPTAMNSGRPLSSHSRPSSAIAPSVPPPPSSHLRIGRARRHSQAVSPYPAPFYDMNNDGRPVTAPDNSSVHRVRSFGNLPQVDAIGEESGGPGGGQAPFMGFNGSQHDFAYSAGGNGPSSNLDSMDSSWMNGSSHGSHGPGGPNNGPVGNGPRPGTGASTMSARSSASATQTPPIMDAAFSGHENDINRFSPDFNFFKEPRSTLPSITRENGLKA</sequence>
<evidence type="ECO:0000256" key="5">
    <source>
        <dbReference type="RuleBase" id="RU004020"/>
    </source>
</evidence>
<feature type="compositionally biased region" description="Polar residues" evidence="6">
    <location>
        <begin position="510"/>
        <end position="522"/>
    </location>
</feature>
<feature type="compositionally biased region" description="Polar residues" evidence="6">
    <location>
        <begin position="395"/>
        <end position="406"/>
    </location>
</feature>
<keyword evidence="3" id="KW-0238">DNA-binding</keyword>
<evidence type="ECO:0000256" key="4">
    <source>
        <dbReference type="ARBA" id="ARBA00023242"/>
    </source>
</evidence>
<evidence type="ECO:0000256" key="3">
    <source>
        <dbReference type="ARBA" id="ARBA00023125"/>
    </source>
</evidence>
<feature type="compositionally biased region" description="Low complexity" evidence="6">
    <location>
        <begin position="547"/>
        <end position="564"/>
    </location>
</feature>
<dbReference type="PANTHER" id="PTHR10015">
    <property type="entry name" value="HEAT SHOCK TRANSCRIPTION FACTOR"/>
    <property type="match status" value="1"/>
</dbReference>
<dbReference type="InterPro" id="IPR036388">
    <property type="entry name" value="WH-like_DNA-bd_sf"/>
</dbReference>
<keyword evidence="4" id="KW-0539">Nucleus</keyword>
<organism evidence="8 9">
    <name type="scientific">Serendipita vermifera MAFF 305830</name>
    <dbReference type="NCBI Taxonomy" id="933852"/>
    <lineage>
        <taxon>Eukaryota</taxon>
        <taxon>Fungi</taxon>
        <taxon>Dikarya</taxon>
        <taxon>Basidiomycota</taxon>
        <taxon>Agaricomycotina</taxon>
        <taxon>Agaricomycetes</taxon>
        <taxon>Sebacinales</taxon>
        <taxon>Serendipitaceae</taxon>
        <taxon>Serendipita</taxon>
    </lineage>
</organism>
<feature type="compositionally biased region" description="Polar residues" evidence="6">
    <location>
        <begin position="197"/>
        <end position="211"/>
    </location>
</feature>
<comment type="similarity">
    <text evidence="2 5">Belongs to the HSF family.</text>
</comment>
<evidence type="ECO:0000313" key="8">
    <source>
        <dbReference type="EMBL" id="KIM27593.1"/>
    </source>
</evidence>
<dbReference type="PANTHER" id="PTHR10015:SF427">
    <property type="entry name" value="HEAT SHOCK FACTOR PROTEIN"/>
    <property type="match status" value="1"/>
</dbReference>
<name>A0A0C2WMW7_SERVB</name>
<evidence type="ECO:0000256" key="6">
    <source>
        <dbReference type="SAM" id="MobiDB-lite"/>
    </source>
</evidence>
<feature type="compositionally biased region" description="Gly residues" evidence="6">
    <location>
        <begin position="530"/>
        <end position="546"/>
    </location>
</feature>
<dbReference type="EMBL" id="KN824298">
    <property type="protein sequence ID" value="KIM27593.1"/>
    <property type="molecule type" value="Genomic_DNA"/>
</dbReference>
<feature type="region of interest" description="Disordered" evidence="6">
    <location>
        <begin position="474"/>
        <end position="607"/>
    </location>
</feature>
<feature type="region of interest" description="Disordered" evidence="6">
    <location>
        <begin position="153"/>
        <end position="439"/>
    </location>
</feature>
<dbReference type="GO" id="GO:0003700">
    <property type="term" value="F:DNA-binding transcription factor activity"/>
    <property type="evidence" value="ECO:0007669"/>
    <property type="project" value="InterPro"/>
</dbReference>
<protein>
    <recommendedName>
        <fullName evidence="7">HSF-type DNA-binding domain-containing protein</fullName>
    </recommendedName>
</protein>
<dbReference type="Pfam" id="PF00447">
    <property type="entry name" value="HSF_DNA-bind"/>
    <property type="match status" value="1"/>
</dbReference>
<dbReference type="STRING" id="933852.A0A0C2WMW7"/>
<reference evidence="8 9" key="1">
    <citation type="submission" date="2014-04" db="EMBL/GenBank/DDBJ databases">
        <authorList>
            <consortium name="DOE Joint Genome Institute"/>
            <person name="Kuo A."/>
            <person name="Zuccaro A."/>
            <person name="Kohler A."/>
            <person name="Nagy L.G."/>
            <person name="Floudas D."/>
            <person name="Copeland A."/>
            <person name="Barry K.W."/>
            <person name="Cichocki N."/>
            <person name="Veneault-Fourrey C."/>
            <person name="LaButti K."/>
            <person name="Lindquist E.A."/>
            <person name="Lipzen A."/>
            <person name="Lundell T."/>
            <person name="Morin E."/>
            <person name="Murat C."/>
            <person name="Sun H."/>
            <person name="Tunlid A."/>
            <person name="Henrissat B."/>
            <person name="Grigoriev I.V."/>
            <person name="Hibbett D.S."/>
            <person name="Martin F."/>
            <person name="Nordberg H.P."/>
            <person name="Cantor M.N."/>
            <person name="Hua S.X."/>
        </authorList>
    </citation>
    <scope>NUCLEOTIDE SEQUENCE [LARGE SCALE GENOMIC DNA]</scope>
    <source>
        <strain evidence="8 9">MAFF 305830</strain>
    </source>
</reference>
<keyword evidence="9" id="KW-1185">Reference proteome</keyword>
<feature type="domain" description="HSF-type DNA-binding" evidence="7">
    <location>
        <begin position="57"/>
        <end position="602"/>
    </location>
</feature>
<evidence type="ECO:0000313" key="9">
    <source>
        <dbReference type="Proteomes" id="UP000054097"/>
    </source>
</evidence>
<proteinExistence type="inferred from homology"/>
<dbReference type="PRINTS" id="PR00056">
    <property type="entry name" value="HSFDOMAIN"/>
</dbReference>
<accession>A0A0C2WMW7</accession>
<dbReference type="SUPFAM" id="SSF46785">
    <property type="entry name" value="Winged helix' DNA-binding domain"/>
    <property type="match status" value="1"/>
</dbReference>
<comment type="subcellular location">
    <subcellularLocation>
        <location evidence="1">Nucleus</location>
    </subcellularLocation>
</comment>
<dbReference type="GO" id="GO:0043565">
    <property type="term" value="F:sequence-specific DNA binding"/>
    <property type="evidence" value="ECO:0007669"/>
    <property type="project" value="InterPro"/>
</dbReference>